<organism evidence="2 3">
    <name type="scientific">Ahrensia marina</name>
    <dbReference type="NCBI Taxonomy" id="1514904"/>
    <lineage>
        <taxon>Bacteria</taxon>
        <taxon>Pseudomonadati</taxon>
        <taxon>Pseudomonadota</taxon>
        <taxon>Alphaproteobacteria</taxon>
        <taxon>Hyphomicrobiales</taxon>
        <taxon>Ahrensiaceae</taxon>
        <taxon>Ahrensia</taxon>
    </lineage>
</organism>
<dbReference type="Pfam" id="PF01869">
    <property type="entry name" value="BcrAD_BadFG"/>
    <property type="match status" value="1"/>
</dbReference>
<dbReference type="STRING" id="1514904.SU32_08260"/>
<dbReference type="AlphaFoldDB" id="A0A0M9GNG2"/>
<dbReference type="PATRIC" id="fig|1514904.3.peg.469"/>
<dbReference type="SUPFAM" id="SSF53067">
    <property type="entry name" value="Actin-like ATPase domain"/>
    <property type="match status" value="2"/>
</dbReference>
<proteinExistence type="predicted"/>
<feature type="domain" description="ATPase BadF/BadG/BcrA/BcrD type" evidence="1">
    <location>
        <begin position="9"/>
        <end position="254"/>
    </location>
</feature>
<dbReference type="InterPro" id="IPR052519">
    <property type="entry name" value="Euk-type_GlcNAc_Kinase"/>
</dbReference>
<evidence type="ECO:0000313" key="2">
    <source>
        <dbReference type="EMBL" id="KPB01596.1"/>
    </source>
</evidence>
<gene>
    <name evidence="2" type="ORF">SU32_08260</name>
</gene>
<keyword evidence="3" id="KW-1185">Reference proteome</keyword>
<name>A0A0M9GNG2_9HYPH</name>
<dbReference type="CDD" id="cd24082">
    <property type="entry name" value="ASKHA_NBD_GspK-like"/>
    <property type="match status" value="1"/>
</dbReference>
<evidence type="ECO:0000313" key="3">
    <source>
        <dbReference type="Proteomes" id="UP000038011"/>
    </source>
</evidence>
<dbReference type="EMBL" id="JXMU01000010">
    <property type="protein sequence ID" value="KPB01596.1"/>
    <property type="molecule type" value="Genomic_DNA"/>
</dbReference>
<dbReference type="Proteomes" id="UP000038011">
    <property type="component" value="Unassembled WGS sequence"/>
</dbReference>
<dbReference type="InterPro" id="IPR043129">
    <property type="entry name" value="ATPase_NBD"/>
</dbReference>
<evidence type="ECO:0000259" key="1">
    <source>
        <dbReference type="Pfam" id="PF01869"/>
    </source>
</evidence>
<reference evidence="2 3" key="1">
    <citation type="submission" date="2015-01" db="EMBL/GenBank/DDBJ databases">
        <title>Ahrensia donghaiensis sp. nov., a novel dimethylsulphoniopropionate-cleavage bacterium isolated from seawater and emended descriptions of the genus Ahrensia and Ahrensia kielensis.</title>
        <authorList>
            <person name="Liu J."/>
        </authorList>
    </citation>
    <scope>NUCLEOTIDE SEQUENCE [LARGE SCALE GENOMIC DNA]</scope>
    <source>
        <strain evidence="2 3">LZD062</strain>
    </source>
</reference>
<dbReference type="PANTHER" id="PTHR43190">
    <property type="entry name" value="N-ACETYL-D-GLUCOSAMINE KINASE"/>
    <property type="match status" value="1"/>
</dbReference>
<dbReference type="RefSeq" id="WP_160316303.1">
    <property type="nucleotide sequence ID" value="NZ_JXMU01000010.1"/>
</dbReference>
<dbReference type="Gene3D" id="3.30.420.40">
    <property type="match status" value="2"/>
</dbReference>
<sequence length="294" mass="30930">MVEDQKFYLGVDGGGTGCRACLCDADGVPLSFAKAGSANIMSSLDVARDSILQCCSEAVEQIGLPAEKLSQIPVYMGLAGAEYEALNTKLKQRLPFENIIVETDARISLEGAVGSGDGAAAIIGTGSIYQYRYNGVEKTTGGWGFMVGDLSGGAWLGRELLQETLLVYDGIHAGSPLTQAVLDQFGNNPQKIVEFAQGASPASFGTFAPMVFDFADKGDSFGVRLVHKAVANIEETLDRILPDATSPFCMIGGLGAIYAQRLGDDYKKHLIAAKGDALSGAVSLAIQSFNGRIL</sequence>
<accession>A0A0M9GNG2</accession>
<protein>
    <recommendedName>
        <fullName evidence="1">ATPase BadF/BadG/BcrA/BcrD type domain-containing protein</fullName>
    </recommendedName>
</protein>
<dbReference type="PANTHER" id="PTHR43190:SF3">
    <property type="entry name" value="N-ACETYL-D-GLUCOSAMINE KINASE"/>
    <property type="match status" value="1"/>
</dbReference>
<dbReference type="OrthoDB" id="63487at2"/>
<dbReference type="InterPro" id="IPR002731">
    <property type="entry name" value="ATPase_BadF"/>
</dbReference>
<comment type="caution">
    <text evidence="2">The sequence shown here is derived from an EMBL/GenBank/DDBJ whole genome shotgun (WGS) entry which is preliminary data.</text>
</comment>